<evidence type="ECO:0000259" key="4">
    <source>
        <dbReference type="SMART" id="SM00854"/>
    </source>
</evidence>
<dbReference type="SUPFAM" id="SSF56300">
    <property type="entry name" value="Metallo-dependent phosphatases"/>
    <property type="match status" value="1"/>
</dbReference>
<feature type="chain" id="PRO_5047145862" evidence="3">
    <location>
        <begin position="19"/>
        <end position="392"/>
    </location>
</feature>
<evidence type="ECO:0000256" key="1">
    <source>
        <dbReference type="ARBA" id="ARBA00005662"/>
    </source>
</evidence>
<dbReference type="InterPro" id="IPR019079">
    <property type="entry name" value="Capsule_synth_CapA"/>
</dbReference>
<accession>A0ABV8LFK8</accession>
<dbReference type="RefSeq" id="WP_382188486.1">
    <property type="nucleotide sequence ID" value="NZ_JBHSAY010000003.1"/>
</dbReference>
<dbReference type="Proteomes" id="UP001595816">
    <property type="component" value="Unassembled WGS sequence"/>
</dbReference>
<feature type="compositionally biased region" description="Low complexity" evidence="2">
    <location>
        <begin position="25"/>
        <end position="56"/>
    </location>
</feature>
<dbReference type="EMBL" id="JBHSAY010000003">
    <property type="protein sequence ID" value="MFC4129373.1"/>
    <property type="molecule type" value="Genomic_DNA"/>
</dbReference>
<feature type="region of interest" description="Disordered" evidence="2">
    <location>
        <begin position="21"/>
        <end position="60"/>
    </location>
</feature>
<dbReference type="InterPro" id="IPR052169">
    <property type="entry name" value="CW_Biosynth-Accessory"/>
</dbReference>
<evidence type="ECO:0000313" key="5">
    <source>
        <dbReference type="EMBL" id="MFC4129373.1"/>
    </source>
</evidence>
<comment type="caution">
    <text evidence="5">The sequence shown here is derived from an EMBL/GenBank/DDBJ whole genome shotgun (WGS) entry which is preliminary data.</text>
</comment>
<gene>
    <name evidence="5" type="ORF">ACFOZ4_01955</name>
</gene>
<dbReference type="InterPro" id="IPR029052">
    <property type="entry name" value="Metallo-depent_PP-like"/>
</dbReference>
<evidence type="ECO:0000313" key="6">
    <source>
        <dbReference type="Proteomes" id="UP001595816"/>
    </source>
</evidence>
<name>A0ABV8LFK8_9ACTN</name>
<feature type="domain" description="Capsule synthesis protein CapA" evidence="4">
    <location>
        <begin position="64"/>
        <end position="309"/>
    </location>
</feature>
<organism evidence="5 6">
    <name type="scientific">Hamadaea flava</name>
    <dbReference type="NCBI Taxonomy" id="1742688"/>
    <lineage>
        <taxon>Bacteria</taxon>
        <taxon>Bacillati</taxon>
        <taxon>Actinomycetota</taxon>
        <taxon>Actinomycetes</taxon>
        <taxon>Micromonosporales</taxon>
        <taxon>Micromonosporaceae</taxon>
        <taxon>Hamadaea</taxon>
    </lineage>
</organism>
<sequence>MLLTVLAVASLFSTLAAAHPSSGRAAPTAAPAAPQPTVRTTLARSSAAAPQSTTSPDWQPRRFTVVGTGDVLLHQGLWQQARVDGHGRGMDFRPLFAGIKPIIAGADLAICHMETPLGRPGGPFTGYPVFQVPPQVVPALKDTGFDSCSTASNHSLDAGLDGIRRTLDALDAAGLAHTGTARSPQERATTTLLTVAGVRVGQLSYAFGFNGIPRPKGKEWAANLIKPATILADARTAKQRGAEIVIVSLHWGTEYQHAATAEQASIARTLLASPDIDLILGHHAHVVQPFEQIGGEWVAYGHGNLVSTQSFSADTRDGVISRFTFAESAPGQFHVVVAEALPVYMRLGSGAARILLVSSCVRGKGSTAAECAASGRRTTKVIRSRRATVLIA</sequence>
<comment type="similarity">
    <text evidence="1">Belongs to the CapA family.</text>
</comment>
<evidence type="ECO:0000256" key="2">
    <source>
        <dbReference type="SAM" id="MobiDB-lite"/>
    </source>
</evidence>
<dbReference type="SMART" id="SM00854">
    <property type="entry name" value="PGA_cap"/>
    <property type="match status" value="1"/>
</dbReference>
<feature type="signal peptide" evidence="3">
    <location>
        <begin position="1"/>
        <end position="18"/>
    </location>
</feature>
<keyword evidence="3" id="KW-0732">Signal</keyword>
<reference evidence="6" key="1">
    <citation type="journal article" date="2019" name="Int. J. Syst. Evol. Microbiol.">
        <title>The Global Catalogue of Microorganisms (GCM) 10K type strain sequencing project: providing services to taxonomists for standard genome sequencing and annotation.</title>
        <authorList>
            <consortium name="The Broad Institute Genomics Platform"/>
            <consortium name="The Broad Institute Genome Sequencing Center for Infectious Disease"/>
            <person name="Wu L."/>
            <person name="Ma J."/>
        </authorList>
    </citation>
    <scope>NUCLEOTIDE SEQUENCE [LARGE SCALE GENOMIC DNA]</scope>
    <source>
        <strain evidence="6">CGMCC 4.7289</strain>
    </source>
</reference>
<evidence type="ECO:0000256" key="3">
    <source>
        <dbReference type="SAM" id="SignalP"/>
    </source>
</evidence>
<keyword evidence="6" id="KW-1185">Reference proteome</keyword>
<dbReference type="PANTHER" id="PTHR33393:SF13">
    <property type="entry name" value="PGA BIOSYNTHESIS PROTEIN CAPA"/>
    <property type="match status" value="1"/>
</dbReference>
<dbReference type="Gene3D" id="3.60.21.10">
    <property type="match status" value="1"/>
</dbReference>
<dbReference type="PANTHER" id="PTHR33393">
    <property type="entry name" value="POLYGLUTAMINE SYNTHESIS ACCESSORY PROTEIN RV0574C-RELATED"/>
    <property type="match status" value="1"/>
</dbReference>
<proteinExistence type="inferred from homology"/>
<dbReference type="Pfam" id="PF09587">
    <property type="entry name" value="PGA_cap"/>
    <property type="match status" value="1"/>
</dbReference>
<dbReference type="CDD" id="cd07381">
    <property type="entry name" value="MPP_CapA"/>
    <property type="match status" value="1"/>
</dbReference>
<protein>
    <submittedName>
        <fullName evidence="5">CapA family protein</fullName>
    </submittedName>
</protein>